<sequence>MLVRLTSSTSGDMVMFAEHLRRLYEIIGKECTARGVFMHEQLPEAIARLKEAIAAEKEALHLAECRRREEGIDPDDELDEVGVKVEVPPVHLCQRATPLVHLMEWTFKEKGFILWEADRDF</sequence>
<reference evidence="1 2" key="1">
    <citation type="submission" date="2016-10" db="EMBL/GenBank/DDBJ databases">
        <authorList>
            <person name="de Groot N.N."/>
        </authorList>
    </citation>
    <scope>NUCLEOTIDE SEQUENCE [LARGE SCALE GENOMIC DNA]</scope>
    <source>
        <strain evidence="1 2">DSM 5885</strain>
    </source>
</reference>
<dbReference type="Proteomes" id="UP000198607">
    <property type="component" value="Unassembled WGS sequence"/>
</dbReference>
<dbReference type="InterPro" id="IPR014991">
    <property type="entry name" value="DUF1840"/>
</dbReference>
<proteinExistence type="predicted"/>
<dbReference type="EMBL" id="FNCY01000001">
    <property type="protein sequence ID" value="SDG71123.1"/>
    <property type="molecule type" value="Genomic_DNA"/>
</dbReference>
<protein>
    <recommendedName>
        <fullName evidence="3">DUF1840 domain-containing protein</fullName>
    </recommendedName>
</protein>
<keyword evidence="2" id="KW-1185">Reference proteome</keyword>
<evidence type="ECO:0000313" key="2">
    <source>
        <dbReference type="Proteomes" id="UP000198607"/>
    </source>
</evidence>
<accession>A0A1G7WGM9</accession>
<dbReference type="Pfam" id="PF08895">
    <property type="entry name" value="DUF1840"/>
    <property type="match status" value="1"/>
</dbReference>
<dbReference type="AlphaFoldDB" id="A0A1G7WGM9"/>
<organism evidence="1 2">
    <name type="scientific">Propionivibrio dicarboxylicus</name>
    <dbReference type="NCBI Taxonomy" id="83767"/>
    <lineage>
        <taxon>Bacteria</taxon>
        <taxon>Pseudomonadati</taxon>
        <taxon>Pseudomonadota</taxon>
        <taxon>Betaproteobacteria</taxon>
        <taxon>Rhodocyclales</taxon>
        <taxon>Rhodocyclaceae</taxon>
        <taxon>Propionivibrio</taxon>
    </lineage>
</organism>
<evidence type="ECO:0008006" key="3">
    <source>
        <dbReference type="Google" id="ProtNLM"/>
    </source>
</evidence>
<gene>
    <name evidence="1" type="ORF">SAMN05660652_00512</name>
</gene>
<evidence type="ECO:0000313" key="1">
    <source>
        <dbReference type="EMBL" id="SDG71123.1"/>
    </source>
</evidence>
<name>A0A1G7WGM9_9RHOO</name>
<dbReference type="RefSeq" id="WP_091932846.1">
    <property type="nucleotide sequence ID" value="NZ_FNCY01000001.1"/>
</dbReference>
<dbReference type="OrthoDB" id="5296629at2"/>
<dbReference type="STRING" id="83767.SAMN05660652_00512"/>